<feature type="signal peptide" evidence="2">
    <location>
        <begin position="1"/>
        <end position="20"/>
    </location>
</feature>
<keyword evidence="2" id="KW-0732">Signal</keyword>
<keyword evidence="4" id="KW-1185">Reference proteome</keyword>
<feature type="region of interest" description="Disordered" evidence="1">
    <location>
        <begin position="72"/>
        <end position="91"/>
    </location>
</feature>
<comment type="caution">
    <text evidence="3">The sequence shown here is derived from an EMBL/GenBank/DDBJ whole genome shotgun (WGS) entry which is preliminary data.</text>
</comment>
<evidence type="ECO:0000313" key="4">
    <source>
        <dbReference type="Proteomes" id="UP001221898"/>
    </source>
</evidence>
<feature type="compositionally biased region" description="Basic and acidic residues" evidence="1">
    <location>
        <begin position="107"/>
        <end position="121"/>
    </location>
</feature>
<feature type="region of interest" description="Disordered" evidence="1">
    <location>
        <begin position="182"/>
        <end position="231"/>
    </location>
</feature>
<accession>A0AAD7TEC9</accession>
<evidence type="ECO:0000256" key="1">
    <source>
        <dbReference type="SAM" id="MobiDB-lite"/>
    </source>
</evidence>
<reference evidence="3" key="1">
    <citation type="journal article" date="2023" name="Science">
        <title>Genome structures resolve the early diversification of teleost fishes.</title>
        <authorList>
            <person name="Parey E."/>
            <person name="Louis A."/>
            <person name="Montfort J."/>
            <person name="Bouchez O."/>
            <person name="Roques C."/>
            <person name="Iampietro C."/>
            <person name="Lluch J."/>
            <person name="Castinel A."/>
            <person name="Donnadieu C."/>
            <person name="Desvignes T."/>
            <person name="Floi Bucao C."/>
            <person name="Jouanno E."/>
            <person name="Wen M."/>
            <person name="Mejri S."/>
            <person name="Dirks R."/>
            <person name="Jansen H."/>
            <person name="Henkel C."/>
            <person name="Chen W.J."/>
            <person name="Zahm M."/>
            <person name="Cabau C."/>
            <person name="Klopp C."/>
            <person name="Thompson A.W."/>
            <person name="Robinson-Rechavi M."/>
            <person name="Braasch I."/>
            <person name="Lecointre G."/>
            <person name="Bobe J."/>
            <person name="Postlethwait J.H."/>
            <person name="Berthelot C."/>
            <person name="Roest Crollius H."/>
            <person name="Guiguen Y."/>
        </authorList>
    </citation>
    <scope>NUCLEOTIDE SEQUENCE</scope>
    <source>
        <strain evidence="3">NC1722</strain>
    </source>
</reference>
<feature type="compositionally biased region" description="Basic residues" evidence="1">
    <location>
        <begin position="188"/>
        <end position="198"/>
    </location>
</feature>
<feature type="compositionally biased region" description="Basic residues" evidence="1">
    <location>
        <begin position="213"/>
        <end position="231"/>
    </location>
</feature>
<evidence type="ECO:0000256" key="2">
    <source>
        <dbReference type="SAM" id="SignalP"/>
    </source>
</evidence>
<proteinExistence type="predicted"/>
<gene>
    <name evidence="3" type="ORF">AAFF_G00006670</name>
</gene>
<organism evidence="3 4">
    <name type="scientific">Aldrovandia affinis</name>
    <dbReference type="NCBI Taxonomy" id="143900"/>
    <lineage>
        <taxon>Eukaryota</taxon>
        <taxon>Metazoa</taxon>
        <taxon>Chordata</taxon>
        <taxon>Craniata</taxon>
        <taxon>Vertebrata</taxon>
        <taxon>Euteleostomi</taxon>
        <taxon>Actinopterygii</taxon>
        <taxon>Neopterygii</taxon>
        <taxon>Teleostei</taxon>
        <taxon>Notacanthiformes</taxon>
        <taxon>Halosauridae</taxon>
        <taxon>Aldrovandia</taxon>
    </lineage>
</organism>
<evidence type="ECO:0000313" key="3">
    <source>
        <dbReference type="EMBL" id="KAJ8419168.1"/>
    </source>
</evidence>
<sequence length="231" mass="25760">MEGAVLVCLLCLQGSLLVHTLKCAEKGTDEYGRECAGGHSAKATPAEHSALKPLAPSGELKESGLAQLAQRVRRQTDTEKRRRRPRPGAYSLSSMVLILSTTTPPVSREKRQLESGRDRPNKFYYPGITSVTGQPMRLMLTERARRQLSHNRKKPKHKARVGSLSLLSNSQIMTLQVTRVRRELQNDKRKKGTGRSGRHSVLGKPIPPLQGQRSKRNLQPKKKTTKKIVCS</sequence>
<dbReference type="Proteomes" id="UP001221898">
    <property type="component" value="Unassembled WGS sequence"/>
</dbReference>
<feature type="region of interest" description="Disordered" evidence="1">
    <location>
        <begin position="101"/>
        <end position="129"/>
    </location>
</feature>
<name>A0AAD7TEC9_9TELE</name>
<protein>
    <submittedName>
        <fullName evidence="3">Uncharacterized protein</fullName>
    </submittedName>
</protein>
<feature type="chain" id="PRO_5042100938" evidence="2">
    <location>
        <begin position="21"/>
        <end position="231"/>
    </location>
</feature>
<dbReference type="AlphaFoldDB" id="A0AAD7TEC9"/>
<dbReference type="EMBL" id="JAINUG010000001">
    <property type="protein sequence ID" value="KAJ8419168.1"/>
    <property type="molecule type" value="Genomic_DNA"/>
</dbReference>